<feature type="domain" description="BRWD/PHIP ancillary-like" evidence="3">
    <location>
        <begin position="307"/>
        <end position="482"/>
    </location>
</feature>
<gene>
    <name evidence="4" type="ORF">OSB1V03_LOCUS15058</name>
</gene>
<evidence type="ECO:0000256" key="1">
    <source>
        <dbReference type="ARBA" id="ARBA00023117"/>
    </source>
</evidence>
<dbReference type="SUPFAM" id="SSF47370">
    <property type="entry name" value="Bromodomain"/>
    <property type="match status" value="1"/>
</dbReference>
<feature type="compositionally biased region" description="Polar residues" evidence="2">
    <location>
        <begin position="735"/>
        <end position="745"/>
    </location>
</feature>
<evidence type="ECO:0000313" key="5">
    <source>
        <dbReference type="Proteomes" id="UP000759131"/>
    </source>
</evidence>
<dbReference type="Proteomes" id="UP000759131">
    <property type="component" value="Unassembled WGS sequence"/>
</dbReference>
<feature type="region of interest" description="Disordered" evidence="2">
    <location>
        <begin position="211"/>
        <end position="275"/>
    </location>
</feature>
<dbReference type="GO" id="GO:0007010">
    <property type="term" value="P:cytoskeleton organization"/>
    <property type="evidence" value="ECO:0007669"/>
    <property type="project" value="TreeGrafter"/>
</dbReference>
<dbReference type="EMBL" id="CAJPIZ010015081">
    <property type="protein sequence ID" value="CAG2115092.1"/>
    <property type="molecule type" value="Genomic_DNA"/>
</dbReference>
<name>A0A7R9L4C5_9ACAR</name>
<dbReference type="EMBL" id="OC869656">
    <property type="protein sequence ID" value="CAD7634662.1"/>
    <property type="molecule type" value="Genomic_DNA"/>
</dbReference>
<organism evidence="4">
    <name type="scientific">Medioppia subpectinata</name>
    <dbReference type="NCBI Taxonomy" id="1979941"/>
    <lineage>
        <taxon>Eukaryota</taxon>
        <taxon>Metazoa</taxon>
        <taxon>Ecdysozoa</taxon>
        <taxon>Arthropoda</taxon>
        <taxon>Chelicerata</taxon>
        <taxon>Arachnida</taxon>
        <taxon>Acari</taxon>
        <taxon>Acariformes</taxon>
        <taxon>Sarcoptiformes</taxon>
        <taxon>Oribatida</taxon>
        <taxon>Brachypylina</taxon>
        <taxon>Oppioidea</taxon>
        <taxon>Oppiidae</taxon>
        <taxon>Medioppia</taxon>
    </lineage>
</organism>
<accession>A0A7R9L4C5</accession>
<evidence type="ECO:0000256" key="2">
    <source>
        <dbReference type="SAM" id="MobiDB-lite"/>
    </source>
</evidence>
<protein>
    <recommendedName>
        <fullName evidence="3">BRWD/PHIP ancillary-like domain-containing protein</fullName>
    </recommendedName>
</protein>
<feature type="region of interest" description="Disordered" evidence="2">
    <location>
        <begin position="1"/>
        <end position="23"/>
    </location>
</feature>
<feature type="compositionally biased region" description="Basic residues" evidence="2">
    <location>
        <begin position="752"/>
        <end position="777"/>
    </location>
</feature>
<feature type="compositionally biased region" description="Polar residues" evidence="2">
    <location>
        <begin position="1"/>
        <end position="10"/>
    </location>
</feature>
<keyword evidence="1" id="KW-0103">Bromodomain</keyword>
<dbReference type="InterPro" id="IPR052060">
    <property type="entry name" value="Bromo_WD_repeat"/>
</dbReference>
<dbReference type="GO" id="GO:0005634">
    <property type="term" value="C:nucleus"/>
    <property type="evidence" value="ECO:0007669"/>
    <property type="project" value="TreeGrafter"/>
</dbReference>
<dbReference type="InterPro" id="IPR036427">
    <property type="entry name" value="Bromodomain-like_sf"/>
</dbReference>
<dbReference type="Pfam" id="PF25313">
    <property type="entry name" value="BRWD_AD"/>
    <property type="match status" value="1"/>
</dbReference>
<dbReference type="GO" id="GO:0008360">
    <property type="term" value="P:regulation of cell shape"/>
    <property type="evidence" value="ECO:0007669"/>
    <property type="project" value="TreeGrafter"/>
</dbReference>
<feature type="compositionally biased region" description="Polar residues" evidence="2">
    <location>
        <begin position="233"/>
        <end position="246"/>
    </location>
</feature>
<feature type="compositionally biased region" description="Pro residues" evidence="2">
    <location>
        <begin position="723"/>
        <end position="732"/>
    </location>
</feature>
<feature type="non-terminal residue" evidence="4">
    <location>
        <position position="1"/>
    </location>
</feature>
<dbReference type="GO" id="GO:0006357">
    <property type="term" value="P:regulation of transcription by RNA polymerase II"/>
    <property type="evidence" value="ECO:0007669"/>
    <property type="project" value="TreeGrafter"/>
</dbReference>
<dbReference type="InterPro" id="IPR057451">
    <property type="entry name" value="BRWD/PHIP_AD"/>
</dbReference>
<feature type="compositionally biased region" description="Basic and acidic residues" evidence="2">
    <location>
        <begin position="247"/>
        <end position="257"/>
    </location>
</feature>
<evidence type="ECO:0000259" key="3">
    <source>
        <dbReference type="Pfam" id="PF25313"/>
    </source>
</evidence>
<reference evidence="4" key="1">
    <citation type="submission" date="2020-11" db="EMBL/GenBank/DDBJ databases">
        <authorList>
            <person name="Tran Van P."/>
        </authorList>
    </citation>
    <scope>NUCLEOTIDE SEQUENCE</scope>
</reference>
<dbReference type="PANTHER" id="PTHR16266:SF17">
    <property type="entry name" value="BRWD3"/>
    <property type="match status" value="1"/>
</dbReference>
<feature type="compositionally biased region" description="Basic and acidic residues" evidence="2">
    <location>
        <begin position="211"/>
        <end position="220"/>
    </location>
</feature>
<sequence>SYVGRDSTQGIPEPTVAAAVDGSPLSPIGGHNSYSHLPSGDRNSGGKRKSITKRFLVSHLRGEPLPVQREHCYGHLNYYPFTCQFNGHSGDWPTACGQRFITFDSCVEHLRGDHFCRVTDDDMYEVVSDYFEFNELRQLDELINNHLNNKAMPSLMPFDDNDRTDGHTGGQSISNYSGEYVGLFGDQKRNEYDVISDGSVCSVDNELSYRFTDDSADKPNGKSKANGYRKRQQNSFTDKYFPNDSNCENRLDSQEYPKKRRGRPPKNVDDSPHNPIVECSQEVDIEVDLTHKRTFANWFTQTKRTKYPYFPQKDDDVYYIPYGHSIYRREVLQRGIYGLANKHYAMKQYPYDHVLAKVTKIDFLFKERRTEQSVVRCVYITLRPYDKKYGTIIHVKYHDMEGVVDFIVLREHYEQAMATEWSVGDEFRSLVDDHYWFGVVIGFNAADYSQVSRFRAIEIKWHSNGATDYLSPWDLEPIPDDPSLLAIDRGSRVAVTDDDRDAFFQSLPDEWPHYDERRELRRVANGLKIILTMEKTREFCILDDLTESRYRDKILYPVDMKTFIARVENRFYRRHLAIKYDLKFMEANIRKLVKSVKRDPEFRFDELIAKRLKYHTKFVTALSLLFIDTHDCKNPYDLYPNIDEYLETHDVKCYSAKRVHLNLVKKHPNLLPAPHKRLARPQSFGDSAKQLRIYRALKNTHSRTPFTYGSVQALSAPSASVSPPLPPDPTHPTPRGSTISYTPHTLNDKPRKPLFLKAKKAAAAQRRKTSTPKKRPKSTLNSAPLMSAFNERTNRAIDDTMKEGATPDRNSSSQENRYNTCNDNCGPDPQMYSSDVSISENEYNFINVSDESSGDDSEVDPDFKTSTYYKYKIKIPHLKEYQNIFKNTGV</sequence>
<dbReference type="OrthoDB" id="6516845at2759"/>
<evidence type="ECO:0000313" key="4">
    <source>
        <dbReference type="EMBL" id="CAD7634662.1"/>
    </source>
</evidence>
<dbReference type="PANTHER" id="PTHR16266">
    <property type="entry name" value="WD REPEAT DOMAIN 9"/>
    <property type="match status" value="1"/>
</dbReference>
<feature type="region of interest" description="Disordered" evidence="2">
    <location>
        <begin position="716"/>
        <end position="788"/>
    </location>
</feature>
<keyword evidence="5" id="KW-1185">Reference proteome</keyword>
<dbReference type="AlphaFoldDB" id="A0A7R9L4C5"/>
<proteinExistence type="predicted"/>